<name>A0A382K010_9ZZZZ</name>
<proteinExistence type="predicted"/>
<gene>
    <name evidence="1" type="ORF">METZ01_LOCUS269706</name>
</gene>
<reference evidence="1" key="1">
    <citation type="submission" date="2018-05" db="EMBL/GenBank/DDBJ databases">
        <authorList>
            <person name="Lanie J.A."/>
            <person name="Ng W.-L."/>
            <person name="Kazmierczak K.M."/>
            <person name="Andrzejewski T.M."/>
            <person name="Davidsen T.M."/>
            <person name="Wayne K.J."/>
            <person name="Tettelin H."/>
            <person name="Glass J.I."/>
            <person name="Rusch D."/>
            <person name="Podicherti R."/>
            <person name="Tsui H.-C.T."/>
            <person name="Winkler M.E."/>
        </authorList>
    </citation>
    <scope>NUCLEOTIDE SEQUENCE</scope>
</reference>
<accession>A0A382K010</accession>
<evidence type="ECO:0000313" key="1">
    <source>
        <dbReference type="EMBL" id="SVC16852.1"/>
    </source>
</evidence>
<dbReference type="InterPro" id="IPR011047">
    <property type="entry name" value="Quinoprotein_ADH-like_sf"/>
</dbReference>
<feature type="non-terminal residue" evidence="1">
    <location>
        <position position="1"/>
    </location>
</feature>
<dbReference type="AlphaFoldDB" id="A0A382K010"/>
<dbReference type="Gene3D" id="2.40.10.480">
    <property type="match status" value="1"/>
</dbReference>
<dbReference type="SUPFAM" id="SSF50998">
    <property type="entry name" value="Quinoprotein alcohol dehydrogenase-like"/>
    <property type="match status" value="1"/>
</dbReference>
<dbReference type="EMBL" id="UINC01077077">
    <property type="protein sequence ID" value="SVC16852.1"/>
    <property type="molecule type" value="Genomic_DNA"/>
</dbReference>
<evidence type="ECO:0008006" key="2">
    <source>
        <dbReference type="Google" id="ProtNLM"/>
    </source>
</evidence>
<organism evidence="1">
    <name type="scientific">marine metagenome</name>
    <dbReference type="NCBI Taxonomy" id="408172"/>
    <lineage>
        <taxon>unclassified sequences</taxon>
        <taxon>metagenomes</taxon>
        <taxon>ecological metagenomes</taxon>
    </lineage>
</organism>
<protein>
    <recommendedName>
        <fullName evidence="2">Dehydrogenase</fullName>
    </recommendedName>
</protein>
<sequence length="75" mass="7832">SLDGHLRAHATDTGQVIWDFDTANQFRTVNGVEGRGGSINGPGPTVVDGMVYVVSGYGSFGFMPGNVLLAFGVED</sequence>